<dbReference type="EMBL" id="QJVC01000024">
    <property type="protein sequence ID" value="PYI37305.1"/>
    <property type="molecule type" value="Genomic_DNA"/>
</dbReference>
<sequence length="321" mass="35015">MVARRFSVCSETLAPGAVGPGRLPRLTPYGVNLQLGPGQSFSVRGIDFGETSVFKFSLTPGISKVVSQADGNDSLILVFILTGTMRLLEDETEPGLTAHPGQSWMYNRATEFQMEVLEEATFTAITLPVQVLRDFGIKEFPSLHALASIPSLAPAALGFVKQALEHELPISSVAGYFMEKLLHEMVGGIMLEDLGAKVTGTGRKSTFDQAMAYIGATAGDRDLTPARLAEELSVSLRQLQREFKRNNLTIAEVMRNHRIDLAVKLLKDPKLEVLSLEKIAEHAGFSSLVQMRRTLHEAQLGKPREIRSGYVAPSDVVDPAV</sequence>
<evidence type="ECO:0000259" key="4">
    <source>
        <dbReference type="PROSITE" id="PS01124"/>
    </source>
</evidence>
<proteinExistence type="predicted"/>
<protein>
    <recommendedName>
        <fullName evidence="4">HTH araC/xylS-type domain-containing protein</fullName>
    </recommendedName>
</protein>
<dbReference type="PANTHER" id="PTHR46796">
    <property type="entry name" value="HTH-TYPE TRANSCRIPTIONAL ACTIVATOR RHAS-RELATED"/>
    <property type="match status" value="1"/>
</dbReference>
<evidence type="ECO:0000256" key="3">
    <source>
        <dbReference type="ARBA" id="ARBA00023163"/>
    </source>
</evidence>
<dbReference type="AlphaFoldDB" id="A0A2V5IL10"/>
<dbReference type="PROSITE" id="PS01124">
    <property type="entry name" value="HTH_ARAC_FAMILY_2"/>
    <property type="match status" value="1"/>
</dbReference>
<dbReference type="SMART" id="SM00342">
    <property type="entry name" value="HTH_ARAC"/>
    <property type="match status" value="1"/>
</dbReference>
<evidence type="ECO:0000256" key="2">
    <source>
        <dbReference type="ARBA" id="ARBA00023125"/>
    </source>
</evidence>
<gene>
    <name evidence="5" type="ORF">CVS30_15940</name>
</gene>
<dbReference type="Pfam" id="PF12833">
    <property type="entry name" value="HTH_18"/>
    <property type="match status" value="1"/>
</dbReference>
<dbReference type="PANTHER" id="PTHR46796:SF6">
    <property type="entry name" value="ARAC SUBFAMILY"/>
    <property type="match status" value="1"/>
</dbReference>
<keyword evidence="3" id="KW-0804">Transcription</keyword>
<dbReference type="Gene3D" id="1.10.10.60">
    <property type="entry name" value="Homeodomain-like"/>
    <property type="match status" value="1"/>
</dbReference>
<evidence type="ECO:0000313" key="6">
    <source>
        <dbReference type="Proteomes" id="UP000247980"/>
    </source>
</evidence>
<dbReference type="Proteomes" id="UP000247980">
    <property type="component" value="Unassembled WGS sequence"/>
</dbReference>
<keyword evidence="6" id="KW-1185">Reference proteome</keyword>
<name>A0A2V5IL10_9MICC</name>
<dbReference type="OrthoDB" id="4944076at2"/>
<dbReference type="GO" id="GO:0003700">
    <property type="term" value="F:DNA-binding transcription factor activity"/>
    <property type="evidence" value="ECO:0007669"/>
    <property type="project" value="InterPro"/>
</dbReference>
<feature type="domain" description="HTH araC/xylS-type" evidence="4">
    <location>
        <begin position="208"/>
        <end position="309"/>
    </location>
</feature>
<organism evidence="5 6">
    <name type="scientific">Arthrobacter psychrolactophilus</name>
    <dbReference type="NCBI Taxonomy" id="92442"/>
    <lineage>
        <taxon>Bacteria</taxon>
        <taxon>Bacillati</taxon>
        <taxon>Actinomycetota</taxon>
        <taxon>Actinomycetes</taxon>
        <taxon>Micrococcales</taxon>
        <taxon>Micrococcaceae</taxon>
        <taxon>Arthrobacter</taxon>
    </lineage>
</organism>
<dbReference type="InterPro" id="IPR050204">
    <property type="entry name" value="AraC_XylS_family_regulators"/>
</dbReference>
<comment type="caution">
    <text evidence="5">The sequence shown here is derived from an EMBL/GenBank/DDBJ whole genome shotgun (WGS) entry which is preliminary data.</text>
</comment>
<keyword evidence="1" id="KW-0805">Transcription regulation</keyword>
<accession>A0A2V5IL10</accession>
<evidence type="ECO:0000256" key="1">
    <source>
        <dbReference type="ARBA" id="ARBA00023015"/>
    </source>
</evidence>
<dbReference type="GO" id="GO:0043565">
    <property type="term" value="F:sequence-specific DNA binding"/>
    <property type="evidence" value="ECO:0007669"/>
    <property type="project" value="InterPro"/>
</dbReference>
<keyword evidence="2" id="KW-0238">DNA-binding</keyword>
<dbReference type="InterPro" id="IPR018060">
    <property type="entry name" value="HTH_AraC"/>
</dbReference>
<evidence type="ECO:0000313" key="5">
    <source>
        <dbReference type="EMBL" id="PYI37305.1"/>
    </source>
</evidence>
<reference evidence="5 6" key="1">
    <citation type="submission" date="2018-05" db="EMBL/GenBank/DDBJ databases">
        <title>Genetic diversity of glacier-inhabiting Cryobacterium bacteria in China and description of Cryobacterium mengkeensis sp. nov. and Arthrobacter glacialis sp. nov.</title>
        <authorList>
            <person name="Liu Q."/>
            <person name="Xin Y.-H."/>
        </authorList>
    </citation>
    <scope>NUCLEOTIDE SEQUENCE [LARGE SCALE GENOMIC DNA]</scope>
    <source>
        <strain evidence="5 6">B7</strain>
    </source>
</reference>